<evidence type="ECO:0000313" key="1">
    <source>
        <dbReference type="EMBL" id="MCA5005992.1"/>
    </source>
</evidence>
<protein>
    <submittedName>
        <fullName evidence="1">Nucleotidyl transferase AbiEii/AbiGii toxin family protein</fullName>
    </submittedName>
</protein>
<gene>
    <name evidence="1" type="ORF">IPZ78_12610</name>
</gene>
<dbReference type="GO" id="GO:0016740">
    <property type="term" value="F:transferase activity"/>
    <property type="evidence" value="ECO:0007669"/>
    <property type="project" value="UniProtKB-KW"/>
</dbReference>
<dbReference type="EMBL" id="JADEYP010000025">
    <property type="protein sequence ID" value="MCA5005992.1"/>
    <property type="molecule type" value="Genomic_DNA"/>
</dbReference>
<dbReference type="RefSeq" id="WP_225554272.1">
    <property type="nucleotide sequence ID" value="NZ_JADEYP010000025.1"/>
</dbReference>
<proteinExistence type="predicted"/>
<accession>A0ABS7Z758</accession>
<dbReference type="Gene3D" id="3.30.460.40">
    <property type="match status" value="1"/>
</dbReference>
<name>A0ABS7Z758_9SPHI</name>
<keyword evidence="2" id="KW-1185">Reference proteome</keyword>
<reference evidence="1" key="1">
    <citation type="submission" date="2020-10" db="EMBL/GenBank/DDBJ databases">
        <authorList>
            <person name="Lu T."/>
            <person name="Wang Q."/>
            <person name="Han X."/>
        </authorList>
    </citation>
    <scope>NUCLEOTIDE SEQUENCE</scope>
    <source>
        <strain evidence="1">WQ 366</strain>
    </source>
</reference>
<organism evidence="1 2">
    <name type="scientific">Sphingobacterium bovistauri</name>
    <dbReference type="NCBI Taxonomy" id="2781959"/>
    <lineage>
        <taxon>Bacteria</taxon>
        <taxon>Pseudomonadati</taxon>
        <taxon>Bacteroidota</taxon>
        <taxon>Sphingobacteriia</taxon>
        <taxon>Sphingobacteriales</taxon>
        <taxon>Sphingobacteriaceae</taxon>
        <taxon>Sphingobacterium</taxon>
    </lineage>
</organism>
<sequence length="270" mass="30737">MSDNHILLPLVSEMLTEMSTVCSKFGIDFYLVGAIARDIHLSANEELLSKRRTKDVDLAITISDQGQYNHVKASLIATGLFEGHESEAIKLIYKKGIEVDLLPFGEIEQPDRNVRLTDPTFVLNMPGFTEVYPFVKDHDIGNGQIIKVCTIEGIILLKLIANDDRPERTKDIADIDHLIQSYFDLNDDDIYMLHYDILELYDTDDTDYIQLVCSRLIGRKISHMLSQSGELADRVRKILAKRETNRWHAKLMGMGDGWSTQYAISMEKLS</sequence>
<comment type="caution">
    <text evidence="1">The sequence shown here is derived from an EMBL/GenBank/DDBJ whole genome shotgun (WGS) entry which is preliminary data.</text>
</comment>
<dbReference type="Proteomes" id="UP001165302">
    <property type="component" value="Unassembled WGS sequence"/>
</dbReference>
<dbReference type="InterPro" id="IPR014942">
    <property type="entry name" value="AbiEii"/>
</dbReference>
<evidence type="ECO:0000313" key="2">
    <source>
        <dbReference type="Proteomes" id="UP001165302"/>
    </source>
</evidence>
<keyword evidence="1" id="KW-0808">Transferase</keyword>
<dbReference type="Pfam" id="PF08843">
    <property type="entry name" value="AbiEii"/>
    <property type="match status" value="1"/>
</dbReference>